<keyword evidence="3" id="KW-1133">Transmembrane helix</keyword>
<keyword evidence="2" id="KW-0560">Oxidoreductase</keyword>
<keyword evidence="3" id="KW-0812">Transmembrane</keyword>
<dbReference type="PROSITE" id="PS00086">
    <property type="entry name" value="CYTOCHROME_P450"/>
    <property type="match status" value="1"/>
</dbReference>
<dbReference type="Pfam" id="PF00067">
    <property type="entry name" value="p450"/>
    <property type="match status" value="1"/>
</dbReference>
<feature type="transmembrane region" description="Helical" evidence="3">
    <location>
        <begin position="16"/>
        <end position="40"/>
    </location>
</feature>
<dbReference type="Proteomes" id="UP001642483">
    <property type="component" value="Unassembled WGS sequence"/>
</dbReference>
<evidence type="ECO:0000256" key="3">
    <source>
        <dbReference type="SAM" id="Phobius"/>
    </source>
</evidence>
<keyword evidence="2" id="KW-0503">Monooxygenase</keyword>
<dbReference type="SUPFAM" id="SSF48264">
    <property type="entry name" value="Cytochrome P450"/>
    <property type="match status" value="1"/>
</dbReference>
<dbReference type="InterPro" id="IPR036396">
    <property type="entry name" value="Cyt_P450_sf"/>
</dbReference>
<accession>A0ABP0EZL5</accession>
<dbReference type="InterPro" id="IPR002401">
    <property type="entry name" value="Cyt_P450_E_grp-I"/>
</dbReference>
<dbReference type="InterPro" id="IPR017972">
    <property type="entry name" value="Cyt_P450_CS"/>
</dbReference>
<dbReference type="PANTHER" id="PTHR24291">
    <property type="entry name" value="CYTOCHROME P450 FAMILY 4"/>
    <property type="match status" value="1"/>
</dbReference>
<organism evidence="4 5">
    <name type="scientific">Clavelina lepadiformis</name>
    <name type="common">Light-bulb sea squirt</name>
    <name type="synonym">Ascidia lepadiformis</name>
    <dbReference type="NCBI Taxonomy" id="159417"/>
    <lineage>
        <taxon>Eukaryota</taxon>
        <taxon>Metazoa</taxon>
        <taxon>Chordata</taxon>
        <taxon>Tunicata</taxon>
        <taxon>Ascidiacea</taxon>
        <taxon>Aplousobranchia</taxon>
        <taxon>Clavelinidae</taxon>
        <taxon>Clavelina</taxon>
    </lineage>
</organism>
<keyword evidence="3" id="KW-0472">Membrane</keyword>
<evidence type="ECO:0000256" key="1">
    <source>
        <dbReference type="ARBA" id="ARBA00010617"/>
    </source>
</evidence>
<dbReference type="InterPro" id="IPR050196">
    <property type="entry name" value="Cytochrome_P450_Monoox"/>
</dbReference>
<protein>
    <recommendedName>
        <fullName evidence="6">Cytochrome P450</fullName>
    </recommendedName>
</protein>
<comment type="similarity">
    <text evidence="1 2">Belongs to the cytochrome P450 family.</text>
</comment>
<sequence>MFFEFIPELLKLQSEFFTFTLLGGILFFAITIYNVWHVILPLWKSYKQAKALDKIAGTEAKHWFYGHLPKYGFDHNGIKNTVERSSSFPGIFNKWLGPLYSAVQVYHPDTALPLLKSGAPKGCFVYEFMRPWVGDGLLTSRGEKWHRHRRMLTPAFHFSVLQPYMKISNECVRTFLDNMRREIGKPFELVEPVSLLALDILMQCAMSAKTNCQNARGAHPYITAINTLSRHVFIRLENPLYLFDFFWNLSTPGRIFSKACDDVHAYAEKVITERRKVLDDLNAKNEEVKESEFENGMPQFKKRGKKILDFLDILLQTKDDDGKGLTSREIRDHVDSFLFGGHDTTASAISWTLYNFAKYPEYQERCREEVNDVLKEEKDVKWEDLPKFNHLTMFMKESMRMNSPVPSIGRQLNEPLKIHSTFLPSKEAVIPDGSNIGLDIFALHKNPHVWENPNVFNPERFSRENSAKRSPHAFLPFSAGSRNCIGQNFAMNEIKVVLSQILRKYQVYLDEETPEPIMQTSLILRSTNGIFIKFQPISTTE</sequence>
<keyword evidence="2" id="KW-0349">Heme</keyword>
<name>A0ABP0EZL5_CLALP</name>
<dbReference type="PANTHER" id="PTHR24291:SF201">
    <property type="entry name" value="CYTOCHROME P450, FAMILY 4, SUBFAMILY B, POLYPEPTIDE 7"/>
    <property type="match status" value="1"/>
</dbReference>
<dbReference type="EMBL" id="CAWYQH010000001">
    <property type="protein sequence ID" value="CAK8671614.1"/>
    <property type="molecule type" value="Genomic_DNA"/>
</dbReference>
<dbReference type="PRINTS" id="PR00463">
    <property type="entry name" value="EP450I"/>
</dbReference>
<dbReference type="InterPro" id="IPR001128">
    <property type="entry name" value="Cyt_P450"/>
</dbReference>
<proteinExistence type="inferred from homology"/>
<keyword evidence="5" id="KW-1185">Reference proteome</keyword>
<evidence type="ECO:0000313" key="4">
    <source>
        <dbReference type="EMBL" id="CAK8671614.1"/>
    </source>
</evidence>
<gene>
    <name evidence="4" type="ORF">CVLEPA_LOCUS663</name>
</gene>
<evidence type="ECO:0000313" key="5">
    <source>
        <dbReference type="Proteomes" id="UP001642483"/>
    </source>
</evidence>
<comment type="caution">
    <text evidence="4">The sequence shown here is derived from an EMBL/GenBank/DDBJ whole genome shotgun (WGS) entry which is preliminary data.</text>
</comment>
<keyword evidence="2" id="KW-0479">Metal-binding</keyword>
<evidence type="ECO:0008006" key="6">
    <source>
        <dbReference type="Google" id="ProtNLM"/>
    </source>
</evidence>
<dbReference type="CDD" id="cd20659">
    <property type="entry name" value="CYP4B_4F-like"/>
    <property type="match status" value="1"/>
</dbReference>
<dbReference type="PRINTS" id="PR00385">
    <property type="entry name" value="P450"/>
</dbReference>
<evidence type="ECO:0000256" key="2">
    <source>
        <dbReference type="RuleBase" id="RU000461"/>
    </source>
</evidence>
<reference evidence="4 5" key="1">
    <citation type="submission" date="2024-02" db="EMBL/GenBank/DDBJ databases">
        <authorList>
            <person name="Daric V."/>
            <person name="Darras S."/>
        </authorList>
    </citation>
    <scope>NUCLEOTIDE SEQUENCE [LARGE SCALE GENOMIC DNA]</scope>
</reference>
<keyword evidence="2" id="KW-0408">Iron</keyword>
<dbReference type="Gene3D" id="1.10.630.10">
    <property type="entry name" value="Cytochrome P450"/>
    <property type="match status" value="1"/>
</dbReference>